<name>A0A364N5X1_STELY</name>
<comment type="caution">
    <text evidence="4">The sequence shown here is derived from an EMBL/GenBank/DDBJ whole genome shotgun (WGS) entry which is preliminary data.</text>
</comment>
<dbReference type="EMBL" id="QGDH01000047">
    <property type="protein sequence ID" value="RAR12719.1"/>
    <property type="molecule type" value="Genomic_DNA"/>
</dbReference>
<dbReference type="GO" id="GO:0016616">
    <property type="term" value="F:oxidoreductase activity, acting on the CH-OH group of donors, NAD or NADP as acceptor"/>
    <property type="evidence" value="ECO:0007669"/>
    <property type="project" value="TreeGrafter"/>
</dbReference>
<dbReference type="InterPro" id="IPR050425">
    <property type="entry name" value="NAD(P)_dehydrat-like"/>
</dbReference>
<keyword evidence="1" id="KW-0560">Oxidoreductase</keyword>
<dbReference type="Proteomes" id="UP000249619">
    <property type="component" value="Unassembled WGS sequence"/>
</dbReference>
<evidence type="ECO:0000259" key="3">
    <source>
        <dbReference type="Pfam" id="PF01370"/>
    </source>
</evidence>
<gene>
    <name evidence="4" type="ORF">DDE83_003986</name>
</gene>
<comment type="similarity">
    <text evidence="2">Belongs to the NAD(P)-dependent epimerase/dehydratase family. Dihydroflavonol-4-reductase subfamily.</text>
</comment>
<dbReference type="SUPFAM" id="SSF51735">
    <property type="entry name" value="NAD(P)-binding Rossmann-fold domains"/>
    <property type="match status" value="1"/>
</dbReference>
<dbReference type="InterPro" id="IPR036291">
    <property type="entry name" value="NAD(P)-bd_dom_sf"/>
</dbReference>
<proteinExistence type="inferred from homology"/>
<evidence type="ECO:0000256" key="2">
    <source>
        <dbReference type="ARBA" id="ARBA00023445"/>
    </source>
</evidence>
<dbReference type="InterPro" id="IPR001509">
    <property type="entry name" value="Epimerase_deHydtase"/>
</dbReference>
<reference evidence="5" key="1">
    <citation type="submission" date="2018-05" db="EMBL/GenBank/DDBJ databases">
        <title>Draft genome sequence of Stemphylium lycopersici strain CIDEFI 213.</title>
        <authorList>
            <person name="Medina R."/>
            <person name="Franco M.E.E."/>
            <person name="Lucentini C.G."/>
            <person name="Saparrat M.C.N."/>
            <person name="Balatti P.A."/>
        </authorList>
    </citation>
    <scope>NUCLEOTIDE SEQUENCE [LARGE SCALE GENOMIC DNA]</scope>
    <source>
        <strain evidence="5">CIDEFI 213</strain>
    </source>
</reference>
<dbReference type="PANTHER" id="PTHR10366:SF562">
    <property type="entry name" value="ALDEHYDE REDUCTASE II (AFU_ORTHOLOGUE AFUA_1G11360)"/>
    <property type="match status" value="1"/>
</dbReference>
<feature type="domain" description="NAD-dependent epimerase/dehydratase" evidence="3">
    <location>
        <begin position="10"/>
        <end position="187"/>
    </location>
</feature>
<dbReference type="Pfam" id="PF01370">
    <property type="entry name" value="Epimerase"/>
    <property type="match status" value="1"/>
</dbReference>
<sequence length="371" mass="40442">MSVVQPGGLILVTGASGYIGGVTVQKILDAGYRVRGTVRNASLHSWMPSHYGPKFSLIQVPDMGVPGAMDEAVKGCDGIAHIASPVSESYNPDPQATIPKGISCALSILESAAKEPSVKSFVYTSSQAAAVMLEPGKKYHITPASWNEESKVAWTMPITQDFRRMLLNYMCGKTEAEQHCFKWVEEHKPHFTFNTVLPNVNFGIVARPDKTGFGSSSALLKALWCGSSLPADLIPPEWYVDVEDTALLHLAALTQPDVSNERILALASRYCYNEILEIFKKIAPDHKFLDSVDEVLDEGTVDNARSEELLKRMKAGAGWTSLEDAVKKWSVLMLQAEEAEKKGEAWPASPAEACALAPQNLAPVAARHWFG</sequence>
<evidence type="ECO:0000256" key="1">
    <source>
        <dbReference type="ARBA" id="ARBA00023002"/>
    </source>
</evidence>
<protein>
    <submittedName>
        <fullName evidence="4">NAD dependent epimerase/dehydratase family protein</fullName>
    </submittedName>
</protein>
<evidence type="ECO:0000313" key="4">
    <source>
        <dbReference type="EMBL" id="RAR12719.1"/>
    </source>
</evidence>
<dbReference type="STRING" id="183478.A0A364N5X1"/>
<keyword evidence="5" id="KW-1185">Reference proteome</keyword>
<accession>A0A364N5X1</accession>
<dbReference type="Gene3D" id="3.40.50.720">
    <property type="entry name" value="NAD(P)-binding Rossmann-like Domain"/>
    <property type="match status" value="1"/>
</dbReference>
<dbReference type="PANTHER" id="PTHR10366">
    <property type="entry name" value="NAD DEPENDENT EPIMERASE/DEHYDRATASE"/>
    <property type="match status" value="1"/>
</dbReference>
<dbReference type="AlphaFoldDB" id="A0A364N5X1"/>
<organism evidence="4 5">
    <name type="scientific">Stemphylium lycopersici</name>
    <name type="common">Tomato gray leaf spot disease fungus</name>
    <name type="synonym">Thyrospora lycopersici</name>
    <dbReference type="NCBI Taxonomy" id="183478"/>
    <lineage>
        <taxon>Eukaryota</taxon>
        <taxon>Fungi</taxon>
        <taxon>Dikarya</taxon>
        <taxon>Ascomycota</taxon>
        <taxon>Pezizomycotina</taxon>
        <taxon>Dothideomycetes</taxon>
        <taxon>Pleosporomycetidae</taxon>
        <taxon>Pleosporales</taxon>
        <taxon>Pleosporineae</taxon>
        <taxon>Pleosporaceae</taxon>
        <taxon>Stemphylium</taxon>
    </lineage>
</organism>
<evidence type="ECO:0000313" key="5">
    <source>
        <dbReference type="Proteomes" id="UP000249619"/>
    </source>
</evidence>
<dbReference type="OrthoDB" id="2735536at2759"/>